<name>A0ABW4P305_9NOCA</name>
<evidence type="ECO:0000313" key="2">
    <source>
        <dbReference type="EMBL" id="MFD1812843.1"/>
    </source>
</evidence>
<dbReference type="InterPro" id="IPR036388">
    <property type="entry name" value="WH-like_DNA-bd_sf"/>
</dbReference>
<dbReference type="Gene3D" id="1.10.10.10">
    <property type="entry name" value="Winged helix-like DNA-binding domain superfamily/Winged helix DNA-binding domain"/>
    <property type="match status" value="1"/>
</dbReference>
<dbReference type="InterPro" id="IPR013324">
    <property type="entry name" value="RNA_pol_sigma_r3/r4-like"/>
</dbReference>
<dbReference type="SUPFAM" id="SSF88659">
    <property type="entry name" value="Sigma3 and sigma4 domains of RNA polymerase sigma factors"/>
    <property type="match status" value="1"/>
</dbReference>
<feature type="domain" description="RNA polymerase sigma-70 region 4" evidence="1">
    <location>
        <begin position="14"/>
        <end position="62"/>
    </location>
</feature>
<comment type="caution">
    <text evidence="2">The sequence shown here is derived from an EMBL/GenBank/DDBJ whole genome shotgun (WGS) entry which is preliminary data.</text>
</comment>
<organism evidence="2 3">
    <name type="scientific">Rhodococcus gannanensis</name>
    <dbReference type="NCBI Taxonomy" id="1960308"/>
    <lineage>
        <taxon>Bacteria</taxon>
        <taxon>Bacillati</taxon>
        <taxon>Actinomycetota</taxon>
        <taxon>Actinomycetes</taxon>
        <taxon>Mycobacteriales</taxon>
        <taxon>Nocardiaceae</taxon>
        <taxon>Rhodococcus</taxon>
    </lineage>
</organism>
<keyword evidence="3" id="KW-1185">Reference proteome</keyword>
<dbReference type="RefSeq" id="WP_378485365.1">
    <property type="nucleotide sequence ID" value="NZ_JBHUFB010000010.1"/>
</dbReference>
<dbReference type="Proteomes" id="UP001597286">
    <property type="component" value="Unassembled WGS sequence"/>
</dbReference>
<reference evidence="3" key="1">
    <citation type="journal article" date="2019" name="Int. J. Syst. Evol. Microbiol.">
        <title>The Global Catalogue of Microorganisms (GCM) 10K type strain sequencing project: providing services to taxonomists for standard genome sequencing and annotation.</title>
        <authorList>
            <consortium name="The Broad Institute Genomics Platform"/>
            <consortium name="The Broad Institute Genome Sequencing Center for Infectious Disease"/>
            <person name="Wu L."/>
            <person name="Ma J."/>
        </authorList>
    </citation>
    <scope>NUCLEOTIDE SEQUENCE [LARGE SCALE GENOMIC DNA]</scope>
    <source>
        <strain evidence="3">DT72</strain>
    </source>
</reference>
<evidence type="ECO:0000259" key="1">
    <source>
        <dbReference type="Pfam" id="PF04545"/>
    </source>
</evidence>
<dbReference type="Pfam" id="PF04545">
    <property type="entry name" value="Sigma70_r4"/>
    <property type="match status" value="1"/>
</dbReference>
<dbReference type="InterPro" id="IPR007630">
    <property type="entry name" value="RNA_pol_sigma70_r4"/>
</dbReference>
<feature type="non-terminal residue" evidence="2">
    <location>
        <position position="1"/>
    </location>
</feature>
<sequence length="64" mass="6748">VEAARPYRAASTPMDGLSRSERDVLVLRTAVGLSAAQAGEALGCSVERVRLDQHSALQKLRAAA</sequence>
<gene>
    <name evidence="2" type="ORF">ACFSJG_11505</name>
</gene>
<protein>
    <submittedName>
        <fullName evidence="2">Sigma factor-like helix-turn-helix DNA-binding protein</fullName>
    </submittedName>
</protein>
<evidence type="ECO:0000313" key="3">
    <source>
        <dbReference type="Proteomes" id="UP001597286"/>
    </source>
</evidence>
<accession>A0ABW4P305</accession>
<dbReference type="EMBL" id="JBHUFB010000010">
    <property type="protein sequence ID" value="MFD1812843.1"/>
    <property type="molecule type" value="Genomic_DNA"/>
</dbReference>
<proteinExistence type="predicted"/>